<reference evidence="13 14" key="1">
    <citation type="submission" date="2015-09" db="EMBL/GenBank/DDBJ databases">
        <title>Draft genome sequence of Kouleothrix aurantiaca JCM 19913.</title>
        <authorList>
            <person name="Hemp J."/>
        </authorList>
    </citation>
    <scope>NUCLEOTIDE SEQUENCE [LARGE SCALE GENOMIC DNA]</scope>
    <source>
        <strain evidence="13 14">COM-B</strain>
    </source>
</reference>
<keyword evidence="14" id="KW-1185">Reference proteome</keyword>
<evidence type="ECO:0000313" key="14">
    <source>
        <dbReference type="Proteomes" id="UP000050509"/>
    </source>
</evidence>
<evidence type="ECO:0000256" key="3">
    <source>
        <dbReference type="ARBA" id="ARBA00022448"/>
    </source>
</evidence>
<accession>A0A0P9CZ96</accession>
<evidence type="ECO:0000256" key="8">
    <source>
        <dbReference type="ARBA" id="ARBA00022982"/>
    </source>
</evidence>
<feature type="transmembrane region" description="Helical" evidence="12">
    <location>
        <begin position="20"/>
        <end position="44"/>
    </location>
</feature>
<dbReference type="PATRIC" id="fig|186479.3.peg.5453"/>
<proteinExistence type="inferred from homology"/>
<evidence type="ECO:0000256" key="1">
    <source>
        <dbReference type="ARBA" id="ARBA00004651"/>
    </source>
</evidence>
<comment type="similarity">
    <text evidence="2">Belongs to the cytochrome ubiquinol oxidase subunit 1 family.</text>
</comment>
<keyword evidence="9 12" id="KW-1133">Transmembrane helix</keyword>
<protein>
    <submittedName>
        <fullName evidence="13">Uncharacterized protein</fullName>
    </submittedName>
</protein>
<dbReference type="GO" id="GO:0046872">
    <property type="term" value="F:metal ion binding"/>
    <property type="evidence" value="ECO:0007669"/>
    <property type="project" value="UniProtKB-KW"/>
</dbReference>
<keyword evidence="11 12" id="KW-0472">Membrane</keyword>
<dbReference type="InterPro" id="IPR002585">
    <property type="entry name" value="Cyt-d_ubiquinol_oxidase_su_1"/>
</dbReference>
<evidence type="ECO:0000256" key="12">
    <source>
        <dbReference type="SAM" id="Phobius"/>
    </source>
</evidence>
<evidence type="ECO:0000256" key="6">
    <source>
        <dbReference type="ARBA" id="ARBA00022692"/>
    </source>
</evidence>
<evidence type="ECO:0000256" key="4">
    <source>
        <dbReference type="ARBA" id="ARBA00022475"/>
    </source>
</evidence>
<dbReference type="GO" id="GO:0070069">
    <property type="term" value="C:cytochrome complex"/>
    <property type="evidence" value="ECO:0007669"/>
    <property type="project" value="InterPro"/>
</dbReference>
<dbReference type="Proteomes" id="UP000050509">
    <property type="component" value="Unassembled WGS sequence"/>
</dbReference>
<dbReference type="GO" id="GO:0005886">
    <property type="term" value="C:plasma membrane"/>
    <property type="evidence" value="ECO:0007669"/>
    <property type="project" value="UniProtKB-SubCell"/>
</dbReference>
<keyword evidence="7" id="KW-0479">Metal-binding</keyword>
<gene>
    <name evidence="13" type="ORF">SE17_38115</name>
</gene>
<name>A0A0P9CZ96_9CHLR</name>
<dbReference type="Pfam" id="PF01654">
    <property type="entry name" value="Cyt_bd_oxida_I"/>
    <property type="match status" value="1"/>
</dbReference>
<comment type="caution">
    <text evidence="13">The sequence shown here is derived from an EMBL/GenBank/DDBJ whole genome shotgun (WGS) entry which is preliminary data.</text>
</comment>
<evidence type="ECO:0000256" key="9">
    <source>
        <dbReference type="ARBA" id="ARBA00022989"/>
    </source>
</evidence>
<evidence type="ECO:0000256" key="7">
    <source>
        <dbReference type="ARBA" id="ARBA00022723"/>
    </source>
</evidence>
<keyword evidence="6 12" id="KW-0812">Transmembrane</keyword>
<dbReference type="GO" id="GO:0019646">
    <property type="term" value="P:aerobic electron transport chain"/>
    <property type="evidence" value="ECO:0007669"/>
    <property type="project" value="InterPro"/>
</dbReference>
<dbReference type="GO" id="GO:0009055">
    <property type="term" value="F:electron transfer activity"/>
    <property type="evidence" value="ECO:0007669"/>
    <property type="project" value="InterPro"/>
</dbReference>
<dbReference type="EMBL" id="LJCR01002660">
    <property type="protein sequence ID" value="KPV48430.1"/>
    <property type="molecule type" value="Genomic_DNA"/>
</dbReference>
<sequence>QPWVIYGLVRTADAVTPMPGLAVTFTTFTILYLFRAAVVAWLMWTQIINAPVSDIHAQHEEAGHAVA</sequence>
<comment type="subcellular location">
    <subcellularLocation>
        <location evidence="1">Cell membrane</location>
        <topology evidence="1">Multi-pass membrane protein</topology>
    </subcellularLocation>
</comment>
<evidence type="ECO:0000256" key="5">
    <source>
        <dbReference type="ARBA" id="ARBA00022617"/>
    </source>
</evidence>
<organism evidence="13 14">
    <name type="scientific">Kouleothrix aurantiaca</name>
    <dbReference type="NCBI Taxonomy" id="186479"/>
    <lineage>
        <taxon>Bacteria</taxon>
        <taxon>Bacillati</taxon>
        <taxon>Chloroflexota</taxon>
        <taxon>Chloroflexia</taxon>
        <taxon>Chloroflexales</taxon>
        <taxon>Roseiflexineae</taxon>
        <taxon>Roseiflexaceae</taxon>
        <taxon>Kouleothrix</taxon>
    </lineage>
</organism>
<feature type="non-terminal residue" evidence="13">
    <location>
        <position position="1"/>
    </location>
</feature>
<evidence type="ECO:0000256" key="2">
    <source>
        <dbReference type="ARBA" id="ARBA00009819"/>
    </source>
</evidence>
<evidence type="ECO:0000256" key="11">
    <source>
        <dbReference type="ARBA" id="ARBA00023136"/>
    </source>
</evidence>
<evidence type="ECO:0000313" key="13">
    <source>
        <dbReference type="EMBL" id="KPV48430.1"/>
    </source>
</evidence>
<evidence type="ECO:0000256" key="10">
    <source>
        <dbReference type="ARBA" id="ARBA00023004"/>
    </source>
</evidence>
<dbReference type="AlphaFoldDB" id="A0A0P9CZ96"/>
<keyword evidence="10" id="KW-0408">Iron</keyword>
<keyword evidence="5" id="KW-0349">Heme</keyword>
<keyword evidence="4" id="KW-1003">Cell membrane</keyword>
<keyword evidence="8" id="KW-0249">Electron transport</keyword>
<keyword evidence="3" id="KW-0813">Transport</keyword>